<proteinExistence type="predicted"/>
<reference evidence="1 2" key="2">
    <citation type="submission" date="2007-09" db="EMBL/GenBank/DDBJ databases">
        <authorList>
            <person name="Fulton L."/>
            <person name="Clifton S."/>
            <person name="Fulton B."/>
            <person name="Xu J."/>
            <person name="Minx P."/>
            <person name="Pepin K.H."/>
            <person name="Johnson M."/>
            <person name="Thiruvilangam P."/>
            <person name="Bhonagiri V."/>
            <person name="Nash W.E."/>
            <person name="Mardis E.R."/>
            <person name="Wilson R.K."/>
        </authorList>
    </citation>
    <scope>NUCLEOTIDE SEQUENCE [LARGE SCALE GENOMIC DNA]</scope>
    <source>
        <strain evidence="1 2">DSM 3991</strain>
    </source>
</reference>
<protein>
    <submittedName>
        <fullName evidence="1">Uncharacterized protein</fullName>
    </submittedName>
</protein>
<comment type="caution">
    <text evidence="1">The sequence shown here is derived from an EMBL/GenBank/DDBJ whole genome shotgun (WGS) entry which is preliminary data.</text>
</comment>
<organism evidence="1 2">
    <name type="scientific">Amedibacillus dolichus DSM 3991</name>
    <dbReference type="NCBI Taxonomy" id="428127"/>
    <lineage>
        <taxon>Bacteria</taxon>
        <taxon>Bacillati</taxon>
        <taxon>Bacillota</taxon>
        <taxon>Erysipelotrichia</taxon>
        <taxon>Erysipelotrichales</taxon>
        <taxon>Erysipelotrichaceae</taxon>
        <taxon>Amedibacillus</taxon>
    </lineage>
</organism>
<evidence type="ECO:0000313" key="1">
    <source>
        <dbReference type="EMBL" id="EDP11317.1"/>
    </source>
</evidence>
<dbReference type="HOGENOM" id="CLU_2011802_0_0_9"/>
<sequence>MKMLSKEEILKCADRLQELEKLDVVKEFRYVLHEVVNYPQEEPKQEYYKSSKIRDYYIKLPYEEFTILDNGKYGFKKHSYDAIGKKKDNKSTLYLCLSLCNYSKEQIMQYIDKHIKEEDEDVE</sequence>
<gene>
    <name evidence="1" type="ORF">EUBDOL_01237</name>
</gene>
<evidence type="ECO:0000313" key="2">
    <source>
        <dbReference type="Proteomes" id="UP000004090"/>
    </source>
</evidence>
<reference evidence="1 2" key="1">
    <citation type="submission" date="2007-09" db="EMBL/GenBank/DDBJ databases">
        <title>Draft genome sequence of Eubacterium dolichum (DSM 3991).</title>
        <authorList>
            <person name="Sudarsanam P."/>
            <person name="Ley R."/>
            <person name="Guruge J."/>
            <person name="Turnbaugh P.J."/>
            <person name="Mahowald M."/>
            <person name="Liep D."/>
            <person name="Gordon J."/>
        </authorList>
    </citation>
    <scope>NUCLEOTIDE SEQUENCE [LARGE SCALE GENOMIC DNA]</scope>
    <source>
        <strain evidence="1 2">DSM 3991</strain>
    </source>
</reference>
<dbReference type="EMBL" id="ABAW02000019">
    <property type="protein sequence ID" value="EDP11317.1"/>
    <property type="molecule type" value="Genomic_DNA"/>
</dbReference>
<dbReference type="AlphaFoldDB" id="A8RC11"/>
<accession>A8RC11</accession>
<name>A8RC11_9FIRM</name>
<dbReference type="Proteomes" id="UP000004090">
    <property type="component" value="Unassembled WGS sequence"/>
</dbReference>
<dbReference type="STRING" id="428127.EUBDOL_01237"/>